<keyword evidence="4" id="KW-0408">Iron</keyword>
<evidence type="ECO:0000313" key="6">
    <source>
        <dbReference type="EMBL" id="MBT0664499.1"/>
    </source>
</evidence>
<protein>
    <recommendedName>
        <fullName evidence="8">Radical SAM superfamily enzyme YgiQ, UPF0313 family</fullName>
    </recommendedName>
</protein>
<dbReference type="GO" id="GO:0005829">
    <property type="term" value="C:cytosol"/>
    <property type="evidence" value="ECO:0007669"/>
    <property type="project" value="TreeGrafter"/>
</dbReference>
<evidence type="ECO:0000256" key="4">
    <source>
        <dbReference type="ARBA" id="ARBA00023004"/>
    </source>
</evidence>
<evidence type="ECO:0000256" key="3">
    <source>
        <dbReference type="ARBA" id="ARBA00022723"/>
    </source>
</evidence>
<dbReference type="PANTHER" id="PTHR43409:SF15">
    <property type="entry name" value="PUTATIVE-RELATED"/>
    <property type="match status" value="1"/>
</dbReference>
<organism evidence="6 7">
    <name type="scientific">Geoanaerobacter pelophilus</name>
    <dbReference type="NCBI Taxonomy" id="60036"/>
    <lineage>
        <taxon>Bacteria</taxon>
        <taxon>Pseudomonadati</taxon>
        <taxon>Thermodesulfobacteriota</taxon>
        <taxon>Desulfuromonadia</taxon>
        <taxon>Geobacterales</taxon>
        <taxon>Geobacteraceae</taxon>
        <taxon>Geoanaerobacter</taxon>
    </lineage>
</organism>
<keyword evidence="7" id="KW-1185">Reference proteome</keyword>
<keyword evidence="3" id="KW-0479">Metal-binding</keyword>
<evidence type="ECO:0000256" key="5">
    <source>
        <dbReference type="ARBA" id="ARBA00023014"/>
    </source>
</evidence>
<comment type="cofactor">
    <cofactor evidence="1">
        <name>[4Fe-4S] cluster</name>
        <dbReference type="ChEBI" id="CHEBI:49883"/>
    </cofactor>
</comment>
<dbReference type="InterPro" id="IPR051198">
    <property type="entry name" value="BchE-like"/>
</dbReference>
<dbReference type="AlphaFoldDB" id="A0AAW4L1B2"/>
<proteinExistence type="predicted"/>
<dbReference type="SUPFAM" id="SSF102114">
    <property type="entry name" value="Radical SAM enzymes"/>
    <property type="match status" value="1"/>
</dbReference>
<reference evidence="6 7" key="1">
    <citation type="submission" date="2021-05" db="EMBL/GenBank/DDBJ databases">
        <title>The draft genome of Geobacter pelophilus DSM 12255.</title>
        <authorList>
            <person name="Xu Z."/>
            <person name="Masuda Y."/>
            <person name="Itoh H."/>
            <person name="Senoo K."/>
        </authorList>
    </citation>
    <scope>NUCLEOTIDE SEQUENCE [LARGE SCALE GENOMIC DNA]</scope>
    <source>
        <strain evidence="6 7">DSM 12255</strain>
    </source>
</reference>
<dbReference type="SFLD" id="SFLDS00029">
    <property type="entry name" value="Radical_SAM"/>
    <property type="match status" value="1"/>
</dbReference>
<keyword evidence="2" id="KW-0949">S-adenosyl-L-methionine</keyword>
<name>A0AAW4L1B2_9BACT</name>
<dbReference type="InterPro" id="IPR007197">
    <property type="entry name" value="rSAM"/>
</dbReference>
<gene>
    <name evidence="6" type="ORF">KI809_09325</name>
</gene>
<dbReference type="GO" id="GO:0046872">
    <property type="term" value="F:metal ion binding"/>
    <property type="evidence" value="ECO:0007669"/>
    <property type="project" value="UniProtKB-KW"/>
</dbReference>
<dbReference type="RefSeq" id="WP_214171270.1">
    <property type="nucleotide sequence ID" value="NZ_JAHCVJ010000003.1"/>
</dbReference>
<dbReference type="GO" id="GO:0003824">
    <property type="term" value="F:catalytic activity"/>
    <property type="evidence" value="ECO:0007669"/>
    <property type="project" value="InterPro"/>
</dbReference>
<dbReference type="GO" id="GO:0051536">
    <property type="term" value="F:iron-sulfur cluster binding"/>
    <property type="evidence" value="ECO:0007669"/>
    <property type="project" value="UniProtKB-KW"/>
</dbReference>
<evidence type="ECO:0000256" key="1">
    <source>
        <dbReference type="ARBA" id="ARBA00001966"/>
    </source>
</evidence>
<sequence length="525" mass="60950">MRVLLVEPDYRHGSVSFRKAAESGSAKKRDDESLWYPPIGLLKLATFHKRRGDTIVFVNGCDKSVVKEQDLFSHELLWDRIYITTLFTFDWKNVIETINFYKKAVGGSVHKIFVGGIMASIMPNDIFEETGIQPFVGILDTARKIGFDDDTNIDSLPPAYDVLPQNLYAVNDTYYAYATRGCTHKCQWCGVPEIEPTYCDYIDIKPMIREMRRLYGDKSRLKLMDNNVLASPSLNRIVEDLVELGYGRGEKTQGTVPPRSRVIDFNQGLEATHINEENITLLEQLHIKPMRIAFDRLSYRDRYINAVNVAQRHGFKEFSNYMLYNEKDTPRDLYERLKINIDINQSWRHADGKAAAAIYSYPMRFAPIKDNSPQHLNRARDYVSPKPDRNIDYLHDARWTKRFTRNIEIIKGASHGAISPTPTLALRAIGETYEEYIANLYMPEELIRYRDKYEARIYPNNPDRKPGTGNVEAFREFILRLLSSQDEVFFEFHDAVSPCSKEAIKQAFNTVKNEEVKKWLEWYLK</sequence>
<keyword evidence="5" id="KW-0411">Iron-sulfur</keyword>
<evidence type="ECO:0008006" key="8">
    <source>
        <dbReference type="Google" id="ProtNLM"/>
    </source>
</evidence>
<evidence type="ECO:0000313" key="7">
    <source>
        <dbReference type="Proteomes" id="UP000811899"/>
    </source>
</evidence>
<accession>A0AAW4L1B2</accession>
<dbReference type="EMBL" id="JAHCVJ010000003">
    <property type="protein sequence ID" value="MBT0664499.1"/>
    <property type="molecule type" value="Genomic_DNA"/>
</dbReference>
<dbReference type="InterPro" id="IPR058240">
    <property type="entry name" value="rSAM_sf"/>
</dbReference>
<evidence type="ECO:0000256" key="2">
    <source>
        <dbReference type="ARBA" id="ARBA00022691"/>
    </source>
</evidence>
<dbReference type="Proteomes" id="UP000811899">
    <property type="component" value="Unassembled WGS sequence"/>
</dbReference>
<comment type="caution">
    <text evidence="6">The sequence shown here is derived from an EMBL/GenBank/DDBJ whole genome shotgun (WGS) entry which is preliminary data.</text>
</comment>
<dbReference type="PANTHER" id="PTHR43409">
    <property type="entry name" value="ANAEROBIC MAGNESIUM-PROTOPORPHYRIN IX MONOMETHYL ESTER CYCLASE-RELATED"/>
    <property type="match status" value="1"/>
</dbReference>